<evidence type="ECO:0000256" key="2">
    <source>
        <dbReference type="ARBA" id="ARBA00022454"/>
    </source>
</evidence>
<comment type="subunit">
    <text evidence="8">Component of the NDC80 complex.</text>
</comment>
<evidence type="ECO:0000256" key="1">
    <source>
        <dbReference type="ARBA" id="ARBA00007050"/>
    </source>
</evidence>
<reference evidence="12" key="2">
    <citation type="submission" date="2021-12" db="EMBL/GenBank/DDBJ databases">
        <title>Resequencing data analysis of finger millet.</title>
        <authorList>
            <person name="Hatakeyama M."/>
            <person name="Aluri S."/>
            <person name="Balachadran M.T."/>
            <person name="Sivarajan S.R."/>
            <person name="Poveda L."/>
            <person name="Shimizu-Inatsugi R."/>
            <person name="Schlapbach R."/>
            <person name="Sreeman S.M."/>
            <person name="Shimizu K.K."/>
        </authorList>
    </citation>
    <scope>NUCLEOTIDE SEQUENCE</scope>
</reference>
<dbReference type="GO" id="GO:0051315">
    <property type="term" value="P:attachment of mitotic spindle microtubules to kinetochore"/>
    <property type="evidence" value="ECO:0007669"/>
    <property type="project" value="UniProtKB-UniRule"/>
</dbReference>
<evidence type="ECO:0000256" key="5">
    <source>
        <dbReference type="ARBA" id="ARBA00023054"/>
    </source>
</evidence>
<keyword evidence="4 8" id="KW-0498">Mitosis</keyword>
<dbReference type="Gene3D" id="1.10.418.30">
    <property type="entry name" value="Ncd80 complex, Ncd80 subunit"/>
    <property type="match status" value="1"/>
</dbReference>
<feature type="compositionally biased region" description="Basic residues" evidence="10">
    <location>
        <begin position="1"/>
        <end position="10"/>
    </location>
</feature>
<reference evidence="12" key="1">
    <citation type="journal article" date="2018" name="DNA Res.">
        <title>Multiple hybrid de novo genome assembly of finger millet, an orphan allotetraploid crop.</title>
        <authorList>
            <person name="Hatakeyama M."/>
            <person name="Aluri S."/>
            <person name="Balachadran M.T."/>
            <person name="Sivarajan S.R."/>
            <person name="Patrignani A."/>
            <person name="Gruter S."/>
            <person name="Poveda L."/>
            <person name="Shimizu-Inatsugi R."/>
            <person name="Baeten J."/>
            <person name="Francoijs K.J."/>
            <person name="Nataraja K.N."/>
            <person name="Reddy Y.A.N."/>
            <person name="Phadnis S."/>
            <person name="Ravikumar R.L."/>
            <person name="Schlapbach R."/>
            <person name="Sreeman S.M."/>
            <person name="Shimizu K.K."/>
        </authorList>
    </citation>
    <scope>NUCLEOTIDE SEQUENCE</scope>
</reference>
<evidence type="ECO:0000259" key="11">
    <source>
        <dbReference type="Pfam" id="PF03801"/>
    </source>
</evidence>
<evidence type="ECO:0000256" key="3">
    <source>
        <dbReference type="ARBA" id="ARBA00022618"/>
    </source>
</evidence>
<gene>
    <name evidence="12" type="primary">gb16866</name>
    <name evidence="12" type="ORF">PR202_gb16866</name>
</gene>
<dbReference type="InterPro" id="IPR055307">
    <property type="entry name" value="NDC80_plants"/>
</dbReference>
<keyword evidence="2 8" id="KW-0158">Chromosome</keyword>
<dbReference type="InterPro" id="IPR055260">
    <property type="entry name" value="Ndc80_CH"/>
</dbReference>
<evidence type="ECO:0000256" key="7">
    <source>
        <dbReference type="ARBA" id="ARBA00023328"/>
    </source>
</evidence>
<proteinExistence type="inferred from homology"/>
<feature type="coiled-coil region" evidence="9">
    <location>
        <begin position="436"/>
        <end position="520"/>
    </location>
</feature>
<evidence type="ECO:0000256" key="8">
    <source>
        <dbReference type="RuleBase" id="RU368072"/>
    </source>
</evidence>
<evidence type="ECO:0000313" key="13">
    <source>
        <dbReference type="Proteomes" id="UP001054889"/>
    </source>
</evidence>
<keyword evidence="8" id="KW-0539">Nucleus</keyword>
<comment type="function">
    <text evidence="8">Acts as a component of the essential kinetochore-associated NDC80 complex, which is required for chromosome segregation and spindle checkpoint activity.</text>
</comment>
<comment type="similarity">
    <text evidence="1 8">Belongs to the NDC80/HEC1 family.</text>
</comment>
<feature type="region of interest" description="Disordered" evidence="10">
    <location>
        <begin position="1"/>
        <end position="20"/>
    </location>
</feature>
<feature type="coiled-coil region" evidence="9">
    <location>
        <begin position="214"/>
        <end position="342"/>
    </location>
</feature>
<sequence>MRRGGGRRLPKSSLAPSEATPGLDPICRNLDYAFNRRDSDAASLCSSRAPSSIGGVGIGIGASSNFSDRATQAAALRDVNAFLAPVINLRPPLPAARDILDAFRYIFDRIGYPLQDKDFEDDLLYALRLLGCPHKLTRSALKAPGTPHSWPPLLSVLHWLAHLANITAEDAASSSPFSDLLAYTIQGYSDFISGNDEAVDALDEEYVNKARTNCEEAVQATLALEKEAQEIEEKRIKLTSRRQALEAQRTALAQDVNKFESVVETWSTKVSQKEEAVANLRNELDAKLMDAQRLAAENQDLLKKVVAQAVNVRDIDRIDREIQLLDNDIAKLQNESATLEDKGWEFDAALVTKFEELDGIAEQCNQALKMLKPSIDFQYSLNAKGSSPVELLGFSYKTKLKPVLKAYAEETKRISTLKIDESVNLQKQLPENVKILEEKKNNISSLQDKNDEMAARLNTLEHEIENDNSRCSTDASQMKNELERKEHLLSIVEQEAADFLNNAEQRLQDALRKSNEETEACACELLELLVSVAEYREFMEALIAQRKKGLNETADYIASLASKKLSSGQT</sequence>
<dbReference type="PANTHER" id="PTHR46681">
    <property type="entry name" value="KINETOCHORE PROTEIN NDC80 HOMOLOG"/>
    <property type="match status" value="1"/>
</dbReference>
<keyword evidence="3 8" id="KW-0132">Cell division</keyword>
<evidence type="ECO:0000256" key="9">
    <source>
        <dbReference type="SAM" id="Coils"/>
    </source>
</evidence>
<comment type="subcellular location">
    <subcellularLocation>
        <location evidence="8">Chromosome</location>
        <location evidence="8">Centromere</location>
        <location evidence="8">Kinetochore</location>
    </subcellularLocation>
    <subcellularLocation>
        <location evidence="8">Nucleus</location>
    </subcellularLocation>
</comment>
<evidence type="ECO:0000256" key="10">
    <source>
        <dbReference type="SAM" id="MobiDB-lite"/>
    </source>
</evidence>
<dbReference type="AlphaFoldDB" id="A0AAV5EZ63"/>
<dbReference type="PANTHER" id="PTHR46681:SF1">
    <property type="entry name" value="KINETOCHORE PROTEIN NDC80 HOMOLOG"/>
    <property type="match status" value="1"/>
</dbReference>
<dbReference type="GO" id="GO:0031262">
    <property type="term" value="C:Ndc80 complex"/>
    <property type="evidence" value="ECO:0007669"/>
    <property type="project" value="UniProtKB-UniRule"/>
</dbReference>
<accession>A0AAV5EZ63</accession>
<keyword evidence="6 8" id="KW-0131">Cell cycle</keyword>
<dbReference type="GO" id="GO:0005634">
    <property type="term" value="C:nucleus"/>
    <property type="evidence" value="ECO:0007669"/>
    <property type="project" value="UniProtKB-SubCell"/>
</dbReference>
<dbReference type="Pfam" id="PF03801">
    <property type="entry name" value="Ndc80_HEC"/>
    <property type="match status" value="1"/>
</dbReference>
<keyword evidence="8" id="KW-0995">Kinetochore</keyword>
<organism evidence="12 13">
    <name type="scientific">Eleusine coracana subsp. coracana</name>
    <dbReference type="NCBI Taxonomy" id="191504"/>
    <lineage>
        <taxon>Eukaryota</taxon>
        <taxon>Viridiplantae</taxon>
        <taxon>Streptophyta</taxon>
        <taxon>Embryophyta</taxon>
        <taxon>Tracheophyta</taxon>
        <taxon>Spermatophyta</taxon>
        <taxon>Magnoliopsida</taxon>
        <taxon>Liliopsida</taxon>
        <taxon>Poales</taxon>
        <taxon>Poaceae</taxon>
        <taxon>PACMAD clade</taxon>
        <taxon>Chloridoideae</taxon>
        <taxon>Cynodonteae</taxon>
        <taxon>Eleusininae</taxon>
        <taxon>Eleusine</taxon>
    </lineage>
</organism>
<name>A0AAV5EZ63_ELECO</name>
<evidence type="ECO:0000256" key="6">
    <source>
        <dbReference type="ARBA" id="ARBA00023306"/>
    </source>
</evidence>
<protein>
    <recommendedName>
        <fullName evidence="8">Kinetochore protein NDC80</fullName>
    </recommendedName>
</protein>
<keyword evidence="5 9" id="KW-0175">Coiled coil</keyword>
<dbReference type="GO" id="GO:0051301">
    <property type="term" value="P:cell division"/>
    <property type="evidence" value="ECO:0007669"/>
    <property type="project" value="UniProtKB-UniRule"/>
</dbReference>
<evidence type="ECO:0000313" key="12">
    <source>
        <dbReference type="EMBL" id="GJN28709.1"/>
    </source>
</evidence>
<dbReference type="Proteomes" id="UP001054889">
    <property type="component" value="Unassembled WGS sequence"/>
</dbReference>
<evidence type="ECO:0000256" key="4">
    <source>
        <dbReference type="ARBA" id="ARBA00022776"/>
    </source>
</evidence>
<comment type="caution">
    <text evidence="12">The sequence shown here is derived from an EMBL/GenBank/DDBJ whole genome shotgun (WGS) entry which is preliminary data.</text>
</comment>
<keyword evidence="7 8" id="KW-0137">Centromere</keyword>
<dbReference type="EMBL" id="BQKI01000080">
    <property type="protein sequence ID" value="GJN28709.1"/>
    <property type="molecule type" value="Genomic_DNA"/>
</dbReference>
<feature type="domain" description="Kinetochore protein Ndc80 CH" evidence="11">
    <location>
        <begin position="86"/>
        <end position="167"/>
    </location>
</feature>
<keyword evidence="13" id="KW-1185">Reference proteome</keyword>
<dbReference type="InterPro" id="IPR038273">
    <property type="entry name" value="Ndc80_sf"/>
</dbReference>